<protein>
    <submittedName>
        <fullName evidence="1">Uncharacterized protein</fullName>
    </submittedName>
</protein>
<reference evidence="1 2" key="1">
    <citation type="journal article" date="2023" name="Plants (Basel)">
        <title>Bridging the Gap: Combining Genomics and Transcriptomics Approaches to Understand Stylosanthes scabra, an Orphan Legume from the Brazilian Caatinga.</title>
        <authorList>
            <person name="Ferreira-Neto J.R.C."/>
            <person name="da Silva M.D."/>
            <person name="Binneck E."/>
            <person name="de Melo N.F."/>
            <person name="da Silva R.H."/>
            <person name="de Melo A.L.T.M."/>
            <person name="Pandolfi V."/>
            <person name="Bustamante F.O."/>
            <person name="Brasileiro-Vidal A.C."/>
            <person name="Benko-Iseppon A.M."/>
        </authorList>
    </citation>
    <scope>NUCLEOTIDE SEQUENCE [LARGE SCALE GENOMIC DNA]</scope>
    <source>
        <tissue evidence="1">Leaves</tissue>
    </source>
</reference>
<evidence type="ECO:0000313" key="2">
    <source>
        <dbReference type="Proteomes" id="UP001341840"/>
    </source>
</evidence>
<sequence>EKQKRHRFLVLNPQKTFEFCFSVSSTQTCSSSSPPKEVRESQYLQHRAPLSINHAKDTACSIRVLRLPHRRPSSLVEESVFVIASF</sequence>
<keyword evidence="2" id="KW-1185">Reference proteome</keyword>
<gene>
    <name evidence="1" type="ORF">PIB30_107655</name>
</gene>
<evidence type="ECO:0000313" key="1">
    <source>
        <dbReference type="EMBL" id="MED6226841.1"/>
    </source>
</evidence>
<dbReference type="Proteomes" id="UP001341840">
    <property type="component" value="Unassembled WGS sequence"/>
</dbReference>
<proteinExistence type="predicted"/>
<dbReference type="EMBL" id="JASCZI010276539">
    <property type="protein sequence ID" value="MED6226841.1"/>
    <property type="molecule type" value="Genomic_DNA"/>
</dbReference>
<comment type="caution">
    <text evidence="1">The sequence shown here is derived from an EMBL/GenBank/DDBJ whole genome shotgun (WGS) entry which is preliminary data.</text>
</comment>
<feature type="non-terminal residue" evidence="1">
    <location>
        <position position="1"/>
    </location>
</feature>
<name>A0ABU6ZYH5_9FABA</name>
<accession>A0ABU6ZYH5</accession>
<organism evidence="1 2">
    <name type="scientific">Stylosanthes scabra</name>
    <dbReference type="NCBI Taxonomy" id="79078"/>
    <lineage>
        <taxon>Eukaryota</taxon>
        <taxon>Viridiplantae</taxon>
        <taxon>Streptophyta</taxon>
        <taxon>Embryophyta</taxon>
        <taxon>Tracheophyta</taxon>
        <taxon>Spermatophyta</taxon>
        <taxon>Magnoliopsida</taxon>
        <taxon>eudicotyledons</taxon>
        <taxon>Gunneridae</taxon>
        <taxon>Pentapetalae</taxon>
        <taxon>rosids</taxon>
        <taxon>fabids</taxon>
        <taxon>Fabales</taxon>
        <taxon>Fabaceae</taxon>
        <taxon>Papilionoideae</taxon>
        <taxon>50 kb inversion clade</taxon>
        <taxon>dalbergioids sensu lato</taxon>
        <taxon>Dalbergieae</taxon>
        <taxon>Pterocarpus clade</taxon>
        <taxon>Stylosanthes</taxon>
    </lineage>
</organism>